<accession>A0A9P6L3G6</accession>
<sequence length="233" mass="26123">MQWTHFVQFMSENLGFVKEVPHGQADEFVENNFKTYQVIKVWAKWWEEMCTAMTLHIKDLKLGYKFSTHPQREVPRILSTPAAFIRMKDDAVTQICERGNSLGKGKKGKCRDVFWVILVESGRKTREKTVFTKGKKNALAKGPLEEEDEPSEKGAGEHLSTAGHATLDNPPGSLQIEQQPSVRASTKQPTTGSGLTPSTSTSELLLMEFIKNNSSSRLYSRSQSRSQSQSSSP</sequence>
<gene>
    <name evidence="2" type="ORF">BJ322DRAFT_1023025</name>
</gene>
<comment type="caution">
    <text evidence="2">The sequence shown here is derived from an EMBL/GenBank/DDBJ whole genome shotgun (WGS) entry which is preliminary data.</text>
</comment>
<dbReference type="Proteomes" id="UP000736335">
    <property type="component" value="Unassembled WGS sequence"/>
</dbReference>
<feature type="compositionally biased region" description="Low complexity" evidence="1">
    <location>
        <begin position="189"/>
        <end position="206"/>
    </location>
</feature>
<evidence type="ECO:0000256" key="1">
    <source>
        <dbReference type="SAM" id="MobiDB-lite"/>
    </source>
</evidence>
<evidence type="ECO:0000313" key="2">
    <source>
        <dbReference type="EMBL" id="KAF9781636.1"/>
    </source>
</evidence>
<organism evidence="2 3">
    <name type="scientific">Thelephora terrestris</name>
    <dbReference type="NCBI Taxonomy" id="56493"/>
    <lineage>
        <taxon>Eukaryota</taxon>
        <taxon>Fungi</taxon>
        <taxon>Dikarya</taxon>
        <taxon>Basidiomycota</taxon>
        <taxon>Agaricomycotina</taxon>
        <taxon>Agaricomycetes</taxon>
        <taxon>Thelephorales</taxon>
        <taxon>Thelephoraceae</taxon>
        <taxon>Thelephora</taxon>
    </lineage>
</organism>
<protein>
    <submittedName>
        <fullName evidence="2">Uncharacterized protein</fullName>
    </submittedName>
</protein>
<proteinExistence type="predicted"/>
<name>A0A9P6L3G6_9AGAM</name>
<evidence type="ECO:0000313" key="3">
    <source>
        <dbReference type="Proteomes" id="UP000736335"/>
    </source>
</evidence>
<reference evidence="2" key="1">
    <citation type="journal article" date="2020" name="Nat. Commun.">
        <title>Large-scale genome sequencing of mycorrhizal fungi provides insights into the early evolution of symbiotic traits.</title>
        <authorList>
            <person name="Miyauchi S."/>
            <person name="Kiss E."/>
            <person name="Kuo A."/>
            <person name="Drula E."/>
            <person name="Kohler A."/>
            <person name="Sanchez-Garcia M."/>
            <person name="Morin E."/>
            <person name="Andreopoulos B."/>
            <person name="Barry K.W."/>
            <person name="Bonito G."/>
            <person name="Buee M."/>
            <person name="Carver A."/>
            <person name="Chen C."/>
            <person name="Cichocki N."/>
            <person name="Clum A."/>
            <person name="Culley D."/>
            <person name="Crous P.W."/>
            <person name="Fauchery L."/>
            <person name="Girlanda M."/>
            <person name="Hayes R.D."/>
            <person name="Keri Z."/>
            <person name="LaButti K."/>
            <person name="Lipzen A."/>
            <person name="Lombard V."/>
            <person name="Magnuson J."/>
            <person name="Maillard F."/>
            <person name="Murat C."/>
            <person name="Nolan M."/>
            <person name="Ohm R.A."/>
            <person name="Pangilinan J."/>
            <person name="Pereira M.F."/>
            <person name="Perotto S."/>
            <person name="Peter M."/>
            <person name="Pfister S."/>
            <person name="Riley R."/>
            <person name="Sitrit Y."/>
            <person name="Stielow J.B."/>
            <person name="Szollosi G."/>
            <person name="Zifcakova L."/>
            <person name="Stursova M."/>
            <person name="Spatafora J.W."/>
            <person name="Tedersoo L."/>
            <person name="Vaario L.M."/>
            <person name="Yamada A."/>
            <person name="Yan M."/>
            <person name="Wang P."/>
            <person name="Xu J."/>
            <person name="Bruns T."/>
            <person name="Baldrian P."/>
            <person name="Vilgalys R."/>
            <person name="Dunand C."/>
            <person name="Henrissat B."/>
            <person name="Grigoriev I.V."/>
            <person name="Hibbett D."/>
            <person name="Nagy L.G."/>
            <person name="Martin F.M."/>
        </authorList>
    </citation>
    <scope>NUCLEOTIDE SEQUENCE</scope>
    <source>
        <strain evidence="2">UH-Tt-Lm1</strain>
    </source>
</reference>
<dbReference type="AlphaFoldDB" id="A0A9P6L3G6"/>
<reference evidence="2" key="2">
    <citation type="submission" date="2020-11" db="EMBL/GenBank/DDBJ databases">
        <authorList>
            <consortium name="DOE Joint Genome Institute"/>
            <person name="Kuo A."/>
            <person name="Miyauchi S."/>
            <person name="Kiss E."/>
            <person name="Drula E."/>
            <person name="Kohler A."/>
            <person name="Sanchez-Garcia M."/>
            <person name="Andreopoulos B."/>
            <person name="Barry K.W."/>
            <person name="Bonito G."/>
            <person name="Buee M."/>
            <person name="Carver A."/>
            <person name="Chen C."/>
            <person name="Cichocki N."/>
            <person name="Clum A."/>
            <person name="Culley D."/>
            <person name="Crous P.W."/>
            <person name="Fauchery L."/>
            <person name="Girlanda M."/>
            <person name="Hayes R."/>
            <person name="Keri Z."/>
            <person name="Labutti K."/>
            <person name="Lipzen A."/>
            <person name="Lombard V."/>
            <person name="Magnuson J."/>
            <person name="Maillard F."/>
            <person name="Morin E."/>
            <person name="Murat C."/>
            <person name="Nolan M."/>
            <person name="Ohm R."/>
            <person name="Pangilinan J."/>
            <person name="Pereira M."/>
            <person name="Perotto S."/>
            <person name="Peter M."/>
            <person name="Riley R."/>
            <person name="Sitrit Y."/>
            <person name="Stielow B."/>
            <person name="Szollosi G."/>
            <person name="Zifcakova L."/>
            <person name="Stursova M."/>
            <person name="Spatafora J.W."/>
            <person name="Tedersoo L."/>
            <person name="Vaario L.-M."/>
            <person name="Yamada A."/>
            <person name="Yan M."/>
            <person name="Wang P."/>
            <person name="Xu J."/>
            <person name="Bruns T."/>
            <person name="Baldrian P."/>
            <person name="Vilgalys R."/>
            <person name="Henrissat B."/>
            <person name="Grigoriev I.V."/>
            <person name="Hibbett D."/>
            <person name="Nagy L.G."/>
            <person name="Martin F.M."/>
        </authorList>
    </citation>
    <scope>NUCLEOTIDE SEQUENCE</scope>
    <source>
        <strain evidence="2">UH-Tt-Lm1</strain>
    </source>
</reference>
<keyword evidence="3" id="KW-1185">Reference proteome</keyword>
<feature type="compositionally biased region" description="Polar residues" evidence="1">
    <location>
        <begin position="175"/>
        <end position="188"/>
    </location>
</feature>
<dbReference type="EMBL" id="WIUZ02000013">
    <property type="protein sequence ID" value="KAF9781636.1"/>
    <property type="molecule type" value="Genomic_DNA"/>
</dbReference>
<feature type="region of interest" description="Disordered" evidence="1">
    <location>
        <begin position="139"/>
        <end position="207"/>
    </location>
</feature>